<organism evidence="2 3">
    <name type="scientific">Hyphomicrobium facile</name>
    <dbReference type="NCBI Taxonomy" id="51670"/>
    <lineage>
        <taxon>Bacteria</taxon>
        <taxon>Pseudomonadati</taxon>
        <taxon>Pseudomonadota</taxon>
        <taxon>Alphaproteobacteria</taxon>
        <taxon>Hyphomicrobiales</taxon>
        <taxon>Hyphomicrobiaceae</taxon>
        <taxon>Hyphomicrobium</taxon>
    </lineage>
</organism>
<name>A0A1I7NFM9_9HYPH</name>
<keyword evidence="3" id="KW-1185">Reference proteome</keyword>
<protein>
    <recommendedName>
        <fullName evidence="4">Secreted protein</fullName>
    </recommendedName>
</protein>
<feature type="signal peptide" evidence="1">
    <location>
        <begin position="1"/>
        <end position="27"/>
    </location>
</feature>
<dbReference type="EMBL" id="FPCH01000002">
    <property type="protein sequence ID" value="SFV33474.1"/>
    <property type="molecule type" value="Genomic_DNA"/>
</dbReference>
<proteinExistence type="predicted"/>
<dbReference type="AlphaFoldDB" id="A0A1I7NFM9"/>
<dbReference type="STRING" id="51670.SAMN04488557_2007"/>
<dbReference type="Proteomes" id="UP000199423">
    <property type="component" value="Unassembled WGS sequence"/>
</dbReference>
<gene>
    <name evidence="2" type="ORF">SAMN04488557_2007</name>
</gene>
<reference evidence="3" key="1">
    <citation type="submission" date="2016-10" db="EMBL/GenBank/DDBJ databases">
        <authorList>
            <person name="Varghese N."/>
            <person name="Submissions S."/>
        </authorList>
    </citation>
    <scope>NUCLEOTIDE SEQUENCE [LARGE SCALE GENOMIC DNA]</scope>
    <source>
        <strain evidence="3">DSM 1565</strain>
    </source>
</reference>
<keyword evidence="1" id="KW-0732">Signal</keyword>
<evidence type="ECO:0000313" key="3">
    <source>
        <dbReference type="Proteomes" id="UP000199423"/>
    </source>
</evidence>
<evidence type="ECO:0000256" key="1">
    <source>
        <dbReference type="SAM" id="SignalP"/>
    </source>
</evidence>
<accession>A0A1I7NFM9</accession>
<evidence type="ECO:0000313" key="2">
    <source>
        <dbReference type="EMBL" id="SFV33474.1"/>
    </source>
</evidence>
<evidence type="ECO:0008006" key="4">
    <source>
        <dbReference type="Google" id="ProtNLM"/>
    </source>
</evidence>
<feature type="chain" id="PRO_5011625349" description="Secreted protein" evidence="1">
    <location>
        <begin position="28"/>
        <end position="116"/>
    </location>
</feature>
<sequence length="116" mass="13408">MRHRFTSKLTMAACLTCLLPFAGAAHAIGSVKLQTTQPLIQKVHGFHCRPELGWEPRSGIFRRHSHAGICENYKRCLQVHHRCIFVNGRGIGGWKYESWGSDNWRYTNCMLERDCY</sequence>